<organism evidence="2 4">
    <name type="scientific">Duganella violaceipulchra</name>
    <dbReference type="NCBI Taxonomy" id="2849652"/>
    <lineage>
        <taxon>Bacteria</taxon>
        <taxon>Pseudomonadati</taxon>
        <taxon>Pseudomonadota</taxon>
        <taxon>Betaproteobacteria</taxon>
        <taxon>Burkholderiales</taxon>
        <taxon>Oxalobacteraceae</taxon>
        <taxon>Telluria group</taxon>
        <taxon>Duganella</taxon>
    </lineage>
</organism>
<name>A0AA41HE58_9BURK</name>
<evidence type="ECO:0000313" key="5">
    <source>
        <dbReference type="Proteomes" id="UP001162889"/>
    </source>
</evidence>
<dbReference type="RefSeq" id="WP_217943260.1">
    <property type="nucleotide sequence ID" value="NZ_JAHTGR010000008.1"/>
</dbReference>
<dbReference type="PROSITE" id="PS51257">
    <property type="entry name" value="PROKAR_LIPOPROTEIN"/>
    <property type="match status" value="1"/>
</dbReference>
<proteinExistence type="predicted"/>
<evidence type="ECO:0000313" key="3">
    <source>
        <dbReference type="EMBL" id="MCP2010699.1"/>
    </source>
</evidence>
<dbReference type="Proteomes" id="UP001155901">
    <property type="component" value="Unassembled WGS sequence"/>
</dbReference>
<reference evidence="2" key="1">
    <citation type="submission" date="2021-07" db="EMBL/GenBank/DDBJ databases">
        <title>Characterization of violacein-producing bacteria and related species.</title>
        <authorList>
            <person name="Wilson H.S."/>
            <person name="De Leon M.E."/>
        </authorList>
    </citation>
    <scope>NUCLEOTIDE SEQUENCE</scope>
    <source>
        <strain evidence="2">HSC-15S17</strain>
    </source>
</reference>
<accession>A0AA41HE58</accession>
<keyword evidence="5" id="KW-1185">Reference proteome</keyword>
<comment type="caution">
    <text evidence="2">The sequence shown here is derived from an EMBL/GenBank/DDBJ whole genome shotgun (WGS) entry which is preliminary data.</text>
</comment>
<dbReference type="PANTHER" id="PTHR31497:SF0">
    <property type="entry name" value="AUTOCRINE PROLIFERATION REPRESSOR PROTEIN A"/>
    <property type="match status" value="1"/>
</dbReference>
<gene>
    <name evidence="2" type="ORF">KVP70_16245</name>
    <name evidence="3" type="ORF">L1274_004441</name>
</gene>
<evidence type="ECO:0000313" key="2">
    <source>
        <dbReference type="EMBL" id="MBV6322491.1"/>
    </source>
</evidence>
<dbReference type="Proteomes" id="UP001162889">
    <property type="component" value="Unassembled WGS sequence"/>
</dbReference>
<dbReference type="InterPro" id="IPR009199">
    <property type="entry name" value="PhoPQ-act_pathogen-rel_PqaA"/>
</dbReference>
<evidence type="ECO:0000256" key="1">
    <source>
        <dbReference type="SAM" id="SignalP"/>
    </source>
</evidence>
<dbReference type="PANTHER" id="PTHR31497">
    <property type="entry name" value="AUTOCRINE PROLIFERATION REPRESSOR PROTEIN A"/>
    <property type="match status" value="1"/>
</dbReference>
<protein>
    <submittedName>
        <fullName evidence="3">PhoPQ-activated pathogenicity-related protein</fullName>
    </submittedName>
    <submittedName>
        <fullName evidence="2">PhoPQ-regulated protein</fullName>
    </submittedName>
</protein>
<dbReference type="EMBL" id="JALJZU010000009">
    <property type="protein sequence ID" value="MCP2010699.1"/>
    <property type="molecule type" value="Genomic_DNA"/>
</dbReference>
<keyword evidence="1" id="KW-0732">Signal</keyword>
<sequence length="497" mass="53766">MKSHLLAALSALMLSACGGGHLIPSSAVDVDALANKCFAENGRRFNAVMLCSKKANDQAALSYRPTGTTMLGEVQVRSYRLDSQRWQAGDVSPSDWHHCVELYQPPHPRRERALLVISNGVNTGTASFPVRASSDFSAQALAELASKTNSIIVTVSDVPNQFLTFADSPTPRREDDAVAHSWQRFLANPEQRPFASLHIPMMVAAVKAMDLAQAELVQFGIRSFIATGASKRGWTTWHTALVDSRIDAMVPFVIDILNTKVIFEHTKKVYGGSWPLALKPYADDGVIAAIGTPAFDKLMEIEDPLRYQAARYAARMAIPKYLINTSGDSFFTPDNAALYFDQLPGPKVLWSVPNADHFQVLDVAQQALINFTNRIQSGIALPVVSETLSGTSGAPTSLTLAFNEPATKITRWVAINPAARDFRAACGVKYAPSEVKADADGKVRLDLATPPSGWSATFAEIQFADGFTATSKVYVTPNGQYPQVAPTAGTGACQTFP</sequence>
<dbReference type="EMBL" id="JAHTGR010000008">
    <property type="protein sequence ID" value="MBV6322491.1"/>
    <property type="molecule type" value="Genomic_DNA"/>
</dbReference>
<feature type="chain" id="PRO_5041338012" evidence="1">
    <location>
        <begin position="19"/>
        <end position="497"/>
    </location>
</feature>
<dbReference type="PIRSF" id="PIRSF014728">
    <property type="entry name" value="PqaA"/>
    <property type="match status" value="1"/>
</dbReference>
<feature type="signal peptide" evidence="1">
    <location>
        <begin position="1"/>
        <end position="18"/>
    </location>
</feature>
<dbReference type="AlphaFoldDB" id="A0AA41HE58"/>
<reference evidence="3" key="2">
    <citation type="submission" date="2022-03" db="EMBL/GenBank/DDBJ databases">
        <title>Genome Encyclopedia of Bacteria and Archaea VI: Functional Genomics of Type Strains.</title>
        <authorList>
            <person name="Whitman W."/>
        </authorList>
    </citation>
    <scope>NUCLEOTIDE SEQUENCE</scope>
    <source>
        <strain evidence="3">HSC-15S17</strain>
    </source>
</reference>
<evidence type="ECO:0000313" key="4">
    <source>
        <dbReference type="Proteomes" id="UP001155901"/>
    </source>
</evidence>
<dbReference type="Pfam" id="PF10142">
    <property type="entry name" value="PhoPQ_related"/>
    <property type="match status" value="1"/>
</dbReference>